<dbReference type="Proteomes" id="UP000035860">
    <property type="component" value="Unassembled WGS sequence"/>
</dbReference>
<proteinExistence type="predicted"/>
<keyword evidence="1" id="KW-0732">Signal</keyword>
<protein>
    <submittedName>
        <fullName evidence="2">Type IV pilus biogenesis protein PilP</fullName>
    </submittedName>
</protein>
<dbReference type="OrthoDB" id="5296580at2"/>
<dbReference type="EMBL" id="AOMT01000028">
    <property type="protein sequence ID" value="KDN24659.1"/>
    <property type="molecule type" value="Genomic_DNA"/>
</dbReference>
<feature type="chain" id="PRO_5001627309" evidence="1">
    <location>
        <begin position="20"/>
        <end position="208"/>
    </location>
</feature>
<keyword evidence="3" id="KW-1185">Reference proteome</keyword>
<dbReference type="AlphaFoldDB" id="A0A066UKJ5"/>
<organism evidence="2 3">
    <name type="scientific">Moraxella bovoculi 237</name>
    <dbReference type="NCBI Taxonomy" id="743974"/>
    <lineage>
        <taxon>Bacteria</taxon>
        <taxon>Pseudomonadati</taxon>
        <taxon>Pseudomonadota</taxon>
        <taxon>Gammaproteobacteria</taxon>
        <taxon>Moraxellales</taxon>
        <taxon>Moraxellaceae</taxon>
        <taxon>Moraxella</taxon>
    </lineage>
</organism>
<dbReference type="RefSeq" id="WP_052585387.1">
    <property type="nucleotide sequence ID" value="NZ_AOMT01000028.1"/>
</dbReference>
<evidence type="ECO:0000256" key="1">
    <source>
        <dbReference type="SAM" id="SignalP"/>
    </source>
</evidence>
<gene>
    <name evidence="2" type="ORF">MBO_08027</name>
</gene>
<dbReference type="Gene3D" id="2.30.30.830">
    <property type="match status" value="1"/>
</dbReference>
<dbReference type="Pfam" id="PF04351">
    <property type="entry name" value="PilP"/>
    <property type="match status" value="1"/>
</dbReference>
<feature type="signal peptide" evidence="1">
    <location>
        <begin position="1"/>
        <end position="19"/>
    </location>
</feature>
<evidence type="ECO:0000313" key="2">
    <source>
        <dbReference type="EMBL" id="KDN24659.1"/>
    </source>
</evidence>
<evidence type="ECO:0000313" key="3">
    <source>
        <dbReference type="Proteomes" id="UP000035860"/>
    </source>
</evidence>
<reference evidence="2 3" key="1">
    <citation type="journal article" date="2014" name="Genome Announc.">
        <title>Draft Genome Sequence of Moraxella bovoculi Strain 237T (ATCC BAA-1259T) Isolated from a Calf with Infectious Bovine Keratoconjunctivitis.</title>
        <authorList>
            <person name="Calcutt M.J."/>
            <person name="Foecking M.F."/>
            <person name="Martin N.T."/>
            <person name="Mhlanga-Mutangadura T."/>
            <person name="Reilly T.J."/>
        </authorList>
    </citation>
    <scope>NUCLEOTIDE SEQUENCE [LARGE SCALE GENOMIC DNA]</scope>
    <source>
        <strain evidence="2 3">237</strain>
    </source>
</reference>
<dbReference type="PROSITE" id="PS51257">
    <property type="entry name" value="PROKAR_LIPOPROTEIN"/>
    <property type="match status" value="1"/>
</dbReference>
<accession>A0A066UKJ5</accession>
<sequence length="208" mass="23130">MTKLIKGVCLGLFAMSVMGCQKSSVTDEVDAKLDKIHRIAIPTPVPMNENHAPLTEDYHMANDPFVAPVGLTSFTASADMPQDEPKVVGVDDKSRSIEQPEENITKTSKPAIKYGKSVSVDLFRPRQVLESYALNSLSYRGRIEQSGQVSALVLSPDGVAHPVQVGHYLGQNHGRIAHIDRHEIILKEAIMQEDGRYYEQINRLRFHP</sequence>
<comment type="caution">
    <text evidence="2">The sequence shown here is derived from an EMBL/GenBank/DDBJ whole genome shotgun (WGS) entry which is preliminary data.</text>
</comment>
<dbReference type="eggNOG" id="COG3168">
    <property type="taxonomic scope" value="Bacteria"/>
</dbReference>
<name>A0A066UKJ5_9GAMM</name>
<dbReference type="InterPro" id="IPR007446">
    <property type="entry name" value="PilP"/>
</dbReference>